<evidence type="ECO:0000313" key="1">
    <source>
        <dbReference type="EMBL" id="SBW84588.1"/>
    </source>
</evidence>
<proteinExistence type="predicted"/>
<dbReference type="Proteomes" id="UP000245431">
    <property type="component" value="Chromosome PVE_r2"/>
</dbReference>
<organism evidence="1 2">
    <name type="scientific">Pseudomonas veronii 1YdBTEX2</name>
    <dbReference type="NCBI Taxonomy" id="1295141"/>
    <lineage>
        <taxon>Bacteria</taxon>
        <taxon>Pseudomonadati</taxon>
        <taxon>Pseudomonadota</taxon>
        <taxon>Gammaproteobacteria</taxon>
        <taxon>Pseudomonadales</taxon>
        <taxon>Pseudomonadaceae</taxon>
        <taxon>Pseudomonas</taxon>
    </lineage>
</organism>
<name>A0A1D3K8F1_PSEVE</name>
<dbReference type="EMBL" id="LT599584">
    <property type="protein sequence ID" value="SBW84588.1"/>
    <property type="molecule type" value="Genomic_DNA"/>
</dbReference>
<sequence length="59" mass="6454">MNAETQAAILAIPQQPQRQDGILDQLHDLRVAANKLGLYDAADLLRGMLDSKQNQPTPS</sequence>
<reference evidence="2" key="1">
    <citation type="submission" date="2016-07" db="EMBL/GenBank/DDBJ databases">
        <authorList>
            <person name="Florea S."/>
            <person name="Webb J.S."/>
            <person name="Jaromczyk J."/>
            <person name="Schardl C.L."/>
        </authorList>
    </citation>
    <scope>NUCLEOTIDE SEQUENCE [LARGE SCALE GENOMIC DNA]</scope>
    <source>
        <strain evidence="2">1YdBTEX2</strain>
    </source>
</reference>
<accession>A0A1D3K8F1</accession>
<gene>
    <name evidence="1" type="ORF">PVE_R2G0562</name>
</gene>
<dbReference type="AlphaFoldDB" id="A0A1D3K8F1"/>
<evidence type="ECO:0000313" key="2">
    <source>
        <dbReference type="Proteomes" id="UP000245431"/>
    </source>
</evidence>
<protein>
    <submittedName>
        <fullName evidence="1">Uncharacterized protein</fullName>
    </submittedName>
</protein>